<dbReference type="KEGG" id="nvn:NVIE_017740"/>
<evidence type="ECO:0000313" key="3">
    <source>
        <dbReference type="Proteomes" id="UP000027093"/>
    </source>
</evidence>
<name>A0A060HKN3_9ARCH</name>
<dbReference type="InterPro" id="IPR011008">
    <property type="entry name" value="Dimeric_a/b-barrel"/>
</dbReference>
<dbReference type="RefSeq" id="WP_227717306.1">
    <property type="nucleotide sequence ID" value="NZ_CP007536.1"/>
</dbReference>
<keyword evidence="3" id="KW-1185">Reference proteome</keyword>
<reference evidence="2" key="2">
    <citation type="submission" date="2014-04" db="EMBL/GenBank/DDBJ databases">
        <authorList>
            <person name="Kerou M.L."/>
            <person name="Offre P."/>
            <person name="Spang A.M."/>
            <person name="Schleper C."/>
        </authorList>
    </citation>
    <scope>NUCLEOTIDE SEQUENCE</scope>
    <source>
        <strain evidence="2">EN76</strain>
    </source>
</reference>
<dbReference type="Proteomes" id="UP000027093">
    <property type="component" value="Chromosome"/>
</dbReference>
<sequence length="111" mass="12587">MALADQLVEKRALLEGMVFVAIADIELKKGKEEEFKKWFLQSNRVLARQDGFIARKLLKSPNGSQHRIMVIMESKEAFAKMHTTSEHAKLHTEALAFMARPPKISAYDSVS</sequence>
<dbReference type="EMBL" id="CP007536">
    <property type="protein sequence ID" value="AIC16038.1"/>
    <property type="molecule type" value="Genomic_DNA"/>
</dbReference>
<dbReference type="Pfam" id="PF03992">
    <property type="entry name" value="ABM"/>
    <property type="match status" value="1"/>
</dbReference>
<keyword evidence="2" id="KW-0503">Monooxygenase</keyword>
<dbReference type="PROSITE" id="PS51725">
    <property type="entry name" value="ABM"/>
    <property type="match status" value="1"/>
</dbReference>
<protein>
    <submittedName>
        <fullName evidence="2">Antibiotic biosynthesis monooxygenase</fullName>
    </submittedName>
</protein>
<keyword evidence="2" id="KW-0560">Oxidoreductase</keyword>
<reference evidence="2" key="1">
    <citation type="journal article" date="2014" name="Int. J. Syst. Evol. Microbiol.">
        <title>Nitrososphaera viennensis gen. nov., sp. nov., an aerobic and mesophilic, ammonia-oxidizing archaeon from soil and a member of the archaeal phylum Thaumarchaeota.</title>
        <authorList>
            <person name="Stieglmeier M."/>
            <person name="Klingl A."/>
            <person name="Alves R.J."/>
            <person name="Rittmann S.K."/>
            <person name="Melcher M."/>
            <person name="Leisch N."/>
            <person name="Schleper C."/>
        </authorList>
    </citation>
    <scope>NUCLEOTIDE SEQUENCE [LARGE SCALE GENOMIC DNA]</scope>
    <source>
        <strain evidence="2">EN76</strain>
    </source>
</reference>
<dbReference type="GO" id="GO:0004497">
    <property type="term" value="F:monooxygenase activity"/>
    <property type="evidence" value="ECO:0007669"/>
    <property type="project" value="UniProtKB-KW"/>
</dbReference>
<accession>A0A060HKN3</accession>
<proteinExistence type="predicted"/>
<feature type="domain" description="ABM" evidence="1">
    <location>
        <begin position="19"/>
        <end position="107"/>
    </location>
</feature>
<dbReference type="HOGENOM" id="CLU_176750_0_0_2"/>
<dbReference type="AlphaFoldDB" id="A0A060HKN3"/>
<evidence type="ECO:0000313" key="2">
    <source>
        <dbReference type="EMBL" id="AIC16038.1"/>
    </source>
</evidence>
<dbReference type="SUPFAM" id="SSF54909">
    <property type="entry name" value="Dimeric alpha+beta barrel"/>
    <property type="match status" value="1"/>
</dbReference>
<dbReference type="Gene3D" id="3.30.70.100">
    <property type="match status" value="1"/>
</dbReference>
<dbReference type="GeneID" id="74947043"/>
<dbReference type="InterPro" id="IPR007138">
    <property type="entry name" value="ABM_dom"/>
</dbReference>
<organism evidence="2 3">
    <name type="scientific">Nitrososphaera viennensis EN76</name>
    <dbReference type="NCBI Taxonomy" id="926571"/>
    <lineage>
        <taxon>Archaea</taxon>
        <taxon>Nitrososphaerota</taxon>
        <taxon>Nitrososphaeria</taxon>
        <taxon>Nitrososphaerales</taxon>
        <taxon>Nitrososphaeraceae</taxon>
        <taxon>Nitrososphaera</taxon>
    </lineage>
</organism>
<evidence type="ECO:0000259" key="1">
    <source>
        <dbReference type="PROSITE" id="PS51725"/>
    </source>
</evidence>
<gene>
    <name evidence="2" type="ORF">NVIE_017740</name>
</gene>